<reference evidence="2" key="1">
    <citation type="submission" date="2025-08" db="UniProtKB">
        <authorList>
            <consortium name="RefSeq"/>
        </authorList>
    </citation>
    <scope>IDENTIFICATION</scope>
    <source>
        <tissue evidence="2">Leaves</tissue>
    </source>
</reference>
<protein>
    <submittedName>
        <fullName evidence="2">Uncharacterized protein LOC108993452</fullName>
    </submittedName>
</protein>
<dbReference type="RefSeq" id="XP_018823922.1">
    <property type="nucleotide sequence ID" value="XM_018968377.1"/>
</dbReference>
<name>A0A2I4EX03_JUGRE</name>
<dbReference type="KEGG" id="jre:108993452"/>
<proteinExistence type="predicted"/>
<evidence type="ECO:0000313" key="1">
    <source>
        <dbReference type="Proteomes" id="UP000235220"/>
    </source>
</evidence>
<dbReference type="Proteomes" id="UP000235220">
    <property type="component" value="Chromosome 16"/>
</dbReference>
<gene>
    <name evidence="2" type="primary">LOC108993452</name>
</gene>
<dbReference type="Gramene" id="Jr16_07150_p1">
    <property type="protein sequence ID" value="cds.Jr16_07150_p1"/>
    <property type="gene ID" value="Jr16_07150"/>
</dbReference>
<organism evidence="1 2">
    <name type="scientific">Juglans regia</name>
    <name type="common">English walnut</name>
    <dbReference type="NCBI Taxonomy" id="51240"/>
    <lineage>
        <taxon>Eukaryota</taxon>
        <taxon>Viridiplantae</taxon>
        <taxon>Streptophyta</taxon>
        <taxon>Embryophyta</taxon>
        <taxon>Tracheophyta</taxon>
        <taxon>Spermatophyta</taxon>
        <taxon>Magnoliopsida</taxon>
        <taxon>eudicotyledons</taxon>
        <taxon>Gunneridae</taxon>
        <taxon>Pentapetalae</taxon>
        <taxon>rosids</taxon>
        <taxon>fabids</taxon>
        <taxon>Fagales</taxon>
        <taxon>Juglandaceae</taxon>
        <taxon>Juglans</taxon>
    </lineage>
</organism>
<keyword evidence="1" id="KW-1185">Reference proteome</keyword>
<evidence type="ECO:0000313" key="2">
    <source>
        <dbReference type="RefSeq" id="XP_018823922.1"/>
    </source>
</evidence>
<sequence length="200" mass="24108">MDSTFTKERLDRDVANLQWSEIFCDRMVEALTVSQSDHKALLLDLRQQNFVYKKKRRVFRFEAKWTRDEERVSVVERAWMRAEIDQNPGRNIQGKLNSCEGGLIRWSKSREKEAALILKQKTERLKREQENEGPHNGELIRKLQEEMGSLLEQEDLKWRQRAKKTWYQLGDKNTKFFHSYATHRRKKNLIKEIKTLKVEW</sequence>
<dbReference type="PANTHER" id="PTHR33710:SF62">
    <property type="entry name" value="DUF4283 DOMAIN PROTEIN"/>
    <property type="match status" value="1"/>
</dbReference>
<dbReference type="GeneID" id="108993452"/>
<dbReference type="PANTHER" id="PTHR33710">
    <property type="entry name" value="BNAC02G09200D PROTEIN"/>
    <property type="match status" value="1"/>
</dbReference>
<accession>A0A2I4EX03</accession>
<dbReference type="AlphaFoldDB" id="A0A2I4EX03"/>
<dbReference type="OrthoDB" id="1935089at2759"/>